<gene>
    <name evidence="5" type="ORF">ZYGR_0S01840</name>
</gene>
<dbReference type="Gene3D" id="3.40.366.10">
    <property type="entry name" value="Malonyl-Coenzyme A Acyl Carrier Protein, domain 2"/>
    <property type="match status" value="1"/>
</dbReference>
<dbReference type="eggNOG" id="KOG2926">
    <property type="taxonomic scope" value="Eukaryota"/>
</dbReference>
<reference evidence="5 6" key="1">
    <citation type="submission" date="2016-08" db="EMBL/GenBank/DDBJ databases">
        <title>Draft genome sequence of allopolyploid Zygosaccharomyces rouxii.</title>
        <authorList>
            <person name="Watanabe J."/>
            <person name="Uehara K."/>
            <person name="Mogi Y."/>
            <person name="Tsukioka Y."/>
        </authorList>
    </citation>
    <scope>NUCLEOTIDE SEQUENCE [LARGE SCALE GENOMIC DNA]</scope>
    <source>
        <strain evidence="5 6">NBRC 110957</strain>
    </source>
</reference>
<dbReference type="Proteomes" id="UP000187013">
    <property type="component" value="Unassembled WGS sequence"/>
</dbReference>
<evidence type="ECO:0000256" key="2">
    <source>
        <dbReference type="ARBA" id="ARBA00022679"/>
    </source>
</evidence>
<dbReference type="PANTHER" id="PTHR42681:SF1">
    <property type="entry name" value="MALONYL-COA-ACYL CARRIER PROTEIN TRANSACYLASE, MITOCHONDRIAL"/>
    <property type="match status" value="1"/>
</dbReference>
<dbReference type="Gene3D" id="3.30.70.250">
    <property type="entry name" value="Malonyl-CoA ACP transacylase, ACP-binding"/>
    <property type="match status" value="1"/>
</dbReference>
<dbReference type="SUPFAM" id="SSF52151">
    <property type="entry name" value="FabD/lysophospholipase-like"/>
    <property type="match status" value="1"/>
</dbReference>
<dbReference type="GO" id="GO:0004314">
    <property type="term" value="F:[acyl-carrier-protein] S-malonyltransferase activity"/>
    <property type="evidence" value="ECO:0007669"/>
    <property type="project" value="UniProtKB-EC"/>
</dbReference>
<evidence type="ECO:0000313" key="6">
    <source>
        <dbReference type="Proteomes" id="UP000187013"/>
    </source>
</evidence>
<dbReference type="InterPro" id="IPR001227">
    <property type="entry name" value="Ac_transferase_dom_sf"/>
</dbReference>
<sequence>MKLCTFPGQGTPISIPTLRSVVSRRPVQCPESLLRYVYAHPSNPGSIAVSSALFYQLFAAPLQQQQLLLLGHSLGELTCFWANGMFDIENLFHIANYRNDLMVQCTKRYLQARGINQRFALWALSSPRAQNLPKEVEQLLQELQIDSVSIANANSVKQCVVTGLVSELESLRIELHLKFPRLRITELTNPDGIPFHNSAVLRPTHELLYDYIWKIMKDKGTNLNMQLDHPILCNLDGQLSTVAHRALEKFVRCSSNTVQFTECYDTINNDMSGELDEAICMGPGSVVYNLVRRNCQLKAWEFDSLESIQKYEMSHNT</sequence>
<keyword evidence="2" id="KW-0808">Transferase</keyword>
<dbReference type="InterPro" id="IPR016035">
    <property type="entry name" value="Acyl_Trfase/lysoPLipase"/>
</dbReference>
<name>A0A1Q3A380_ZYGRO</name>
<evidence type="ECO:0000313" key="5">
    <source>
        <dbReference type="EMBL" id="GAV50050.1"/>
    </source>
</evidence>
<dbReference type="GO" id="GO:0006633">
    <property type="term" value="P:fatty acid biosynthetic process"/>
    <property type="evidence" value="ECO:0007669"/>
    <property type="project" value="TreeGrafter"/>
</dbReference>
<comment type="catalytic activity">
    <reaction evidence="4">
        <text>holo-[ACP] + malonyl-CoA = malonyl-[ACP] + CoA</text>
        <dbReference type="Rhea" id="RHEA:41792"/>
        <dbReference type="Rhea" id="RHEA-COMP:9623"/>
        <dbReference type="Rhea" id="RHEA-COMP:9685"/>
        <dbReference type="ChEBI" id="CHEBI:57287"/>
        <dbReference type="ChEBI" id="CHEBI:57384"/>
        <dbReference type="ChEBI" id="CHEBI:64479"/>
        <dbReference type="ChEBI" id="CHEBI:78449"/>
        <dbReference type="EC" id="2.3.1.39"/>
    </reaction>
</comment>
<dbReference type="PANTHER" id="PTHR42681">
    <property type="entry name" value="MALONYL-COA-ACYL CARRIER PROTEIN TRANSACYLASE, MITOCHONDRIAL"/>
    <property type="match status" value="1"/>
</dbReference>
<evidence type="ECO:0000256" key="4">
    <source>
        <dbReference type="ARBA" id="ARBA00048462"/>
    </source>
</evidence>
<dbReference type="EMBL" id="BDGX01000019">
    <property type="protein sequence ID" value="GAV50050.1"/>
    <property type="molecule type" value="Genomic_DNA"/>
</dbReference>
<dbReference type="EC" id="2.3.1.39" evidence="1"/>
<dbReference type="OrthoDB" id="541883at2759"/>
<organism evidence="5 6">
    <name type="scientific">Zygosaccharomyces rouxii</name>
    <dbReference type="NCBI Taxonomy" id="4956"/>
    <lineage>
        <taxon>Eukaryota</taxon>
        <taxon>Fungi</taxon>
        <taxon>Dikarya</taxon>
        <taxon>Ascomycota</taxon>
        <taxon>Saccharomycotina</taxon>
        <taxon>Saccharomycetes</taxon>
        <taxon>Saccharomycetales</taxon>
        <taxon>Saccharomycetaceae</taxon>
        <taxon>Zygosaccharomyces</taxon>
    </lineage>
</organism>
<comment type="caution">
    <text evidence="5">The sequence shown here is derived from an EMBL/GenBank/DDBJ whole genome shotgun (WGS) entry which is preliminary data.</text>
</comment>
<evidence type="ECO:0000256" key="1">
    <source>
        <dbReference type="ARBA" id="ARBA00013258"/>
    </source>
</evidence>
<protein>
    <recommendedName>
        <fullName evidence="1">[acyl-carrier-protein] S-malonyltransferase</fullName>
        <ecNumber evidence="1">2.3.1.39</ecNumber>
    </recommendedName>
</protein>
<dbReference type="GO" id="GO:0005739">
    <property type="term" value="C:mitochondrion"/>
    <property type="evidence" value="ECO:0007669"/>
    <property type="project" value="EnsemblFungi"/>
</dbReference>
<keyword evidence="3" id="KW-0012">Acyltransferase</keyword>
<dbReference type="OMA" id="LRPIQEP"/>
<evidence type="ECO:0000256" key="3">
    <source>
        <dbReference type="ARBA" id="ARBA00023315"/>
    </source>
</evidence>
<proteinExistence type="predicted"/>
<dbReference type="AlphaFoldDB" id="A0A1Q3A380"/>
<dbReference type="InterPro" id="IPR050858">
    <property type="entry name" value="Mal-CoA-ACP_Trans/PKS_FabD"/>
</dbReference>
<accession>A0A1Q3A380</accession>